<dbReference type="Proteomes" id="UP000228533">
    <property type="component" value="Unassembled WGS sequence"/>
</dbReference>
<dbReference type="EMBL" id="PFAM01000006">
    <property type="protein sequence ID" value="PIT96357.1"/>
    <property type="molecule type" value="Genomic_DNA"/>
</dbReference>
<dbReference type="Gene3D" id="1.10.287.80">
    <property type="entry name" value="ATP synthase, gamma subunit, helix hairpin domain"/>
    <property type="match status" value="2"/>
</dbReference>
<dbReference type="GO" id="GO:0045259">
    <property type="term" value="C:proton-transporting ATP synthase complex"/>
    <property type="evidence" value="ECO:0007669"/>
    <property type="project" value="UniProtKB-KW"/>
</dbReference>
<gene>
    <name evidence="10 11" type="primary">atpG</name>
    <name evidence="11" type="ORF">COT94_00785</name>
</gene>
<evidence type="ECO:0000313" key="12">
    <source>
        <dbReference type="Proteomes" id="UP000228533"/>
    </source>
</evidence>
<dbReference type="NCBIfam" id="TIGR01146">
    <property type="entry name" value="ATPsyn_F1gamma"/>
    <property type="match status" value="1"/>
</dbReference>
<dbReference type="GO" id="GO:0046933">
    <property type="term" value="F:proton-transporting ATP synthase activity, rotational mechanism"/>
    <property type="evidence" value="ECO:0007669"/>
    <property type="project" value="UniProtKB-UniRule"/>
</dbReference>
<dbReference type="PRINTS" id="PR00126">
    <property type="entry name" value="ATPASEGAMMA"/>
</dbReference>
<evidence type="ECO:0000256" key="4">
    <source>
        <dbReference type="ARBA" id="ARBA00022448"/>
    </source>
</evidence>
<comment type="subunit">
    <text evidence="10">F-type ATPases have 2 components, CF(1) - the catalytic core - and CF(0) - the membrane proton channel. CF(1) has five subunits: alpha(3), beta(3), gamma(1), delta(1), epsilon(1). CF(0) has three main subunits: a, b and c.</text>
</comment>
<keyword evidence="4 10" id="KW-0813">Transport</keyword>
<evidence type="ECO:0000313" key="11">
    <source>
        <dbReference type="EMBL" id="PIT96357.1"/>
    </source>
</evidence>
<keyword evidence="8 10" id="KW-0139">CF(1)</keyword>
<dbReference type="PANTHER" id="PTHR11693">
    <property type="entry name" value="ATP SYNTHASE GAMMA CHAIN"/>
    <property type="match status" value="1"/>
</dbReference>
<evidence type="ECO:0000256" key="7">
    <source>
        <dbReference type="ARBA" id="ARBA00023136"/>
    </source>
</evidence>
<evidence type="ECO:0000256" key="2">
    <source>
        <dbReference type="ARBA" id="ARBA00004170"/>
    </source>
</evidence>
<name>A0A2M6WU85_9BACT</name>
<accession>A0A2M6WU85</accession>
<evidence type="ECO:0000256" key="8">
    <source>
        <dbReference type="ARBA" id="ARBA00023196"/>
    </source>
</evidence>
<evidence type="ECO:0000256" key="10">
    <source>
        <dbReference type="HAMAP-Rule" id="MF_00815"/>
    </source>
</evidence>
<dbReference type="AlphaFoldDB" id="A0A2M6WU85"/>
<sequence>MAKTSDIGRRIKSVNNIKKITKAMEMVAAAKMRRAVEAVLKTRTYANLSWETVLNLARQSAESQEPLHPLLVKRPIVKRVAVVIIASNRGLCGGFNSSLLNKVRQSIKKHETGEIDTVQTEFIILGKKSEVVARWGYEIAAQFPKYDVAGGVGDILPAARLLKEKFLSGYYDKIMVAYNDFISAAKQVPRVRQLLPVEIDTKDEFLGVVGKNPKLETKKDFIAEKSKAHLSDNGYRYEYLFEPNRAEVLNKMLPRLIEVQLYQSLLESDASEHSARMSTMHQAQTAAGDMVSELTLFYNKARQAGITAEIAEISAGTNEVD</sequence>
<dbReference type="InterPro" id="IPR035968">
    <property type="entry name" value="ATP_synth_F1_ATPase_gsu"/>
</dbReference>
<dbReference type="HAMAP" id="MF_00815">
    <property type="entry name" value="ATP_synth_gamma_bact"/>
    <property type="match status" value="1"/>
</dbReference>
<dbReference type="CDD" id="cd12151">
    <property type="entry name" value="F1-ATPase_gamma"/>
    <property type="match status" value="1"/>
</dbReference>
<keyword evidence="6 10" id="KW-0406">Ion transport</keyword>
<dbReference type="SUPFAM" id="SSF52943">
    <property type="entry name" value="ATP synthase (F1-ATPase), gamma subunit"/>
    <property type="match status" value="1"/>
</dbReference>
<dbReference type="GO" id="GO:0042777">
    <property type="term" value="P:proton motive force-driven plasma membrane ATP synthesis"/>
    <property type="evidence" value="ECO:0007669"/>
    <property type="project" value="UniProtKB-UniRule"/>
</dbReference>
<evidence type="ECO:0000256" key="3">
    <source>
        <dbReference type="ARBA" id="ARBA00007681"/>
    </source>
</evidence>
<dbReference type="GO" id="GO:0005886">
    <property type="term" value="C:plasma membrane"/>
    <property type="evidence" value="ECO:0007669"/>
    <property type="project" value="UniProtKB-SubCell"/>
</dbReference>
<comment type="similarity">
    <text evidence="3 10">Belongs to the ATPase gamma chain family.</text>
</comment>
<dbReference type="InterPro" id="IPR000131">
    <property type="entry name" value="ATP_synth_F1_gsu"/>
</dbReference>
<evidence type="ECO:0000256" key="6">
    <source>
        <dbReference type="ARBA" id="ARBA00023065"/>
    </source>
</evidence>
<proteinExistence type="inferred from homology"/>
<organism evidence="11 12">
    <name type="scientific">Candidatus Falkowbacteria bacterium CG10_big_fil_rev_8_21_14_0_10_37_14</name>
    <dbReference type="NCBI Taxonomy" id="1974561"/>
    <lineage>
        <taxon>Bacteria</taxon>
        <taxon>Candidatus Falkowiibacteriota</taxon>
    </lineage>
</organism>
<comment type="subcellular location">
    <subcellularLocation>
        <location evidence="10">Cell membrane</location>
        <topology evidence="10">Peripheral membrane protein</topology>
    </subcellularLocation>
    <subcellularLocation>
        <location evidence="2">Membrane</location>
        <topology evidence="2">Peripheral membrane protein</topology>
    </subcellularLocation>
</comment>
<comment type="function">
    <text evidence="1 10">Produces ATP from ADP in the presence of a proton gradient across the membrane. The gamma chain is believed to be important in regulating ATPase activity and the flow of protons through the CF(0) complex.</text>
</comment>
<keyword evidence="9 10" id="KW-0066">ATP synthesis</keyword>
<dbReference type="GO" id="GO:0005524">
    <property type="term" value="F:ATP binding"/>
    <property type="evidence" value="ECO:0007669"/>
    <property type="project" value="UniProtKB-UniRule"/>
</dbReference>
<evidence type="ECO:0000256" key="5">
    <source>
        <dbReference type="ARBA" id="ARBA00022781"/>
    </source>
</evidence>
<keyword evidence="5 10" id="KW-0375">Hydrogen ion transport</keyword>
<comment type="caution">
    <text evidence="11">The sequence shown here is derived from an EMBL/GenBank/DDBJ whole genome shotgun (WGS) entry which is preliminary data.</text>
</comment>
<dbReference type="PANTHER" id="PTHR11693:SF22">
    <property type="entry name" value="ATP SYNTHASE SUBUNIT GAMMA, MITOCHONDRIAL"/>
    <property type="match status" value="1"/>
</dbReference>
<dbReference type="Pfam" id="PF00231">
    <property type="entry name" value="ATP-synt"/>
    <property type="match status" value="1"/>
</dbReference>
<protein>
    <recommendedName>
        <fullName evidence="10">ATP synthase gamma chain</fullName>
    </recommendedName>
    <alternativeName>
        <fullName evidence="10">ATP synthase F1 sector gamma subunit</fullName>
    </alternativeName>
    <alternativeName>
        <fullName evidence="10">F-ATPase gamma subunit</fullName>
    </alternativeName>
</protein>
<dbReference type="Gene3D" id="3.40.1380.10">
    <property type="match status" value="1"/>
</dbReference>
<reference evidence="12" key="1">
    <citation type="submission" date="2017-09" db="EMBL/GenBank/DDBJ databases">
        <title>Depth-based differentiation of microbial function through sediment-hosted aquifers and enrichment of novel symbionts in the deep terrestrial subsurface.</title>
        <authorList>
            <person name="Probst A.J."/>
            <person name="Ladd B."/>
            <person name="Jarett J.K."/>
            <person name="Geller-Mcgrath D.E."/>
            <person name="Sieber C.M.K."/>
            <person name="Emerson J.B."/>
            <person name="Anantharaman K."/>
            <person name="Thomas B.C."/>
            <person name="Malmstrom R."/>
            <person name="Stieglmeier M."/>
            <person name="Klingl A."/>
            <person name="Woyke T."/>
            <person name="Ryan C.M."/>
            <person name="Banfield J.F."/>
        </authorList>
    </citation>
    <scope>NUCLEOTIDE SEQUENCE [LARGE SCALE GENOMIC DNA]</scope>
</reference>
<evidence type="ECO:0000256" key="1">
    <source>
        <dbReference type="ARBA" id="ARBA00003456"/>
    </source>
</evidence>
<evidence type="ECO:0000256" key="9">
    <source>
        <dbReference type="ARBA" id="ARBA00023310"/>
    </source>
</evidence>
<keyword evidence="10" id="KW-1003">Cell membrane</keyword>
<keyword evidence="7 10" id="KW-0472">Membrane</keyword>